<dbReference type="EMBL" id="SGPL01000226">
    <property type="protein sequence ID" value="THH15125.1"/>
    <property type="molecule type" value="Genomic_DNA"/>
</dbReference>
<dbReference type="Proteomes" id="UP000310158">
    <property type="component" value="Unassembled WGS sequence"/>
</dbReference>
<dbReference type="GO" id="GO:0005634">
    <property type="term" value="C:nucleus"/>
    <property type="evidence" value="ECO:0007669"/>
    <property type="project" value="TreeGrafter"/>
</dbReference>
<evidence type="ECO:0000313" key="3">
    <source>
        <dbReference type="Proteomes" id="UP000310158"/>
    </source>
</evidence>
<evidence type="ECO:0000313" key="2">
    <source>
        <dbReference type="EMBL" id="THH15125.1"/>
    </source>
</evidence>
<evidence type="ECO:0000259" key="1">
    <source>
        <dbReference type="Pfam" id="PF23305"/>
    </source>
</evidence>
<dbReference type="AlphaFoldDB" id="A0A4S4LSJ3"/>
<dbReference type="OrthoDB" id="1751210at2759"/>
<name>A0A4S4LSJ3_9AGAM</name>
<gene>
    <name evidence="2" type="ORF">EW146_g5304</name>
</gene>
<sequence>MNFSSAYSLRLIFGKQPIVTTVRRQNDRDLWRVEGTIPNQNENPQNVPISLELINSASELVDWVTFGCFTYWKEDVSLRRMEMELEESMSPLWLSPQNSAHPLDFKSQSVHKNQGLVNPDPIHLCERQTRPEHHPPSRLLRKREVNAYGPEKFLKPEFVASVDKMEENFSAEEFRAGRRLVRFTRFRLGNRLQIFCEAILPKEYGKKQTVVSCIYRAGFGYFASSYDIVSLMQYLLQCTFIHEEKARVRGMFDNRRSIVVTKDDEEHKDFYHQVMNFPPPTPRQIETRLRLVRWSTLHATLEKIIAFIHRFTVLMKVPKSAPSVLDCDCSLDSERIIFDNIPGDSRSRALKPYVLPDAELVSSKTEPLHSLRSGRELDFDELDVELDPLLPSYETLSPDVDVEPFFEDIDNYLDILNGDYHMPSGYNRLLWIFRISGTCQFCCLHSYSLIQ</sequence>
<dbReference type="InterPro" id="IPR055509">
    <property type="entry name" value="DUF7082"/>
</dbReference>
<protein>
    <recommendedName>
        <fullName evidence="1">DUF7082 domain-containing protein</fullName>
    </recommendedName>
</protein>
<dbReference type="PANTHER" id="PTHR39463:SF1">
    <property type="entry name" value="MEDUSA"/>
    <property type="match status" value="1"/>
</dbReference>
<accession>A0A4S4LSJ3</accession>
<proteinExistence type="predicted"/>
<feature type="domain" description="DUF7082" evidence="1">
    <location>
        <begin position="156"/>
        <end position="305"/>
    </location>
</feature>
<dbReference type="Pfam" id="PF23305">
    <property type="entry name" value="DUF7082"/>
    <property type="match status" value="1"/>
</dbReference>
<reference evidence="2 3" key="1">
    <citation type="submission" date="2019-02" db="EMBL/GenBank/DDBJ databases">
        <title>Genome sequencing of the rare red list fungi Bondarzewia mesenterica.</title>
        <authorList>
            <person name="Buettner E."/>
            <person name="Kellner H."/>
        </authorList>
    </citation>
    <scope>NUCLEOTIDE SEQUENCE [LARGE SCALE GENOMIC DNA]</scope>
    <source>
        <strain evidence="2 3">DSM 108281</strain>
    </source>
</reference>
<organism evidence="2 3">
    <name type="scientific">Bondarzewia mesenterica</name>
    <dbReference type="NCBI Taxonomy" id="1095465"/>
    <lineage>
        <taxon>Eukaryota</taxon>
        <taxon>Fungi</taxon>
        <taxon>Dikarya</taxon>
        <taxon>Basidiomycota</taxon>
        <taxon>Agaricomycotina</taxon>
        <taxon>Agaricomycetes</taxon>
        <taxon>Russulales</taxon>
        <taxon>Bondarzewiaceae</taxon>
        <taxon>Bondarzewia</taxon>
    </lineage>
</organism>
<keyword evidence="3" id="KW-1185">Reference proteome</keyword>
<dbReference type="PANTHER" id="PTHR39463">
    <property type="entry name" value="MEDUSA"/>
    <property type="match status" value="1"/>
</dbReference>
<comment type="caution">
    <text evidence="2">The sequence shown here is derived from an EMBL/GenBank/DDBJ whole genome shotgun (WGS) entry which is preliminary data.</text>
</comment>